<dbReference type="SUPFAM" id="SSF46785">
    <property type="entry name" value="Winged helix' DNA-binding domain"/>
    <property type="match status" value="1"/>
</dbReference>
<keyword evidence="4" id="KW-0804">Transcription</keyword>
<dbReference type="InterPro" id="IPR000847">
    <property type="entry name" value="LysR_HTH_N"/>
</dbReference>
<evidence type="ECO:0000256" key="2">
    <source>
        <dbReference type="ARBA" id="ARBA00023015"/>
    </source>
</evidence>
<accession>A0ABX2BL75</accession>
<keyword evidence="7" id="KW-1185">Reference proteome</keyword>
<dbReference type="Proteomes" id="UP000652198">
    <property type="component" value="Unassembled WGS sequence"/>
</dbReference>
<evidence type="ECO:0000313" key="7">
    <source>
        <dbReference type="Proteomes" id="UP000652198"/>
    </source>
</evidence>
<name>A0ABX2BL75_9BURK</name>
<dbReference type="InterPro" id="IPR058163">
    <property type="entry name" value="LysR-type_TF_proteobact-type"/>
</dbReference>
<dbReference type="Gene3D" id="1.10.10.10">
    <property type="entry name" value="Winged helix-like DNA-binding domain superfamily/Winged helix DNA-binding domain"/>
    <property type="match status" value="1"/>
</dbReference>
<evidence type="ECO:0000256" key="3">
    <source>
        <dbReference type="ARBA" id="ARBA00023125"/>
    </source>
</evidence>
<dbReference type="InterPro" id="IPR036388">
    <property type="entry name" value="WH-like_DNA-bd_sf"/>
</dbReference>
<dbReference type="SUPFAM" id="SSF53850">
    <property type="entry name" value="Periplasmic binding protein-like II"/>
    <property type="match status" value="1"/>
</dbReference>
<evidence type="ECO:0000256" key="4">
    <source>
        <dbReference type="ARBA" id="ARBA00023163"/>
    </source>
</evidence>
<dbReference type="Pfam" id="PF00126">
    <property type="entry name" value="HTH_1"/>
    <property type="match status" value="1"/>
</dbReference>
<sequence>MDILNNMRVFVRVVEAGSFTMAANRMDGTPGQTSRAVSDLETHLRTRLLNRTTRRIALTEAGERYYEHCMQILAYVEVAEAEAGNAHARPFGKLKVRSPVGFGQHYLIKAIGAYQKQYPDVKVQLTLANGMPDFIEDGCDVAIVGTLALVDSELISQKFGSAFSIVCASRSYIEAHGIPHNPDDLVGHTCIHLNTPEFPMNVWTFDGPKGKECVQLRPASLEVNTPEALATGVREGLGIGLIPIYSAISGLSDGELAWVLPEYKSQEMGLYAMYASRRYVDAKIRTLVDYLKDTMPVTLASDQEAARRFAQC</sequence>
<dbReference type="InterPro" id="IPR036390">
    <property type="entry name" value="WH_DNA-bd_sf"/>
</dbReference>
<evidence type="ECO:0000259" key="5">
    <source>
        <dbReference type="PROSITE" id="PS50931"/>
    </source>
</evidence>
<protein>
    <submittedName>
        <fullName evidence="6">LysR family transcriptional regulator</fullName>
    </submittedName>
</protein>
<evidence type="ECO:0000313" key="6">
    <source>
        <dbReference type="EMBL" id="NPT40553.1"/>
    </source>
</evidence>
<dbReference type="PANTHER" id="PTHR30537:SF5">
    <property type="entry name" value="HTH-TYPE TRANSCRIPTIONAL ACTIVATOR TTDR-RELATED"/>
    <property type="match status" value="1"/>
</dbReference>
<feature type="domain" description="HTH lysR-type" evidence="5">
    <location>
        <begin position="1"/>
        <end position="59"/>
    </location>
</feature>
<dbReference type="CDD" id="cd08422">
    <property type="entry name" value="PBP2_CrgA_like"/>
    <property type="match status" value="1"/>
</dbReference>
<dbReference type="InterPro" id="IPR005119">
    <property type="entry name" value="LysR_subst-bd"/>
</dbReference>
<comment type="caution">
    <text evidence="6">The sequence shown here is derived from an EMBL/GenBank/DDBJ whole genome shotgun (WGS) entry which is preliminary data.</text>
</comment>
<gene>
    <name evidence="6" type="ORF">GNZ12_04360</name>
</gene>
<dbReference type="RefSeq" id="WP_172309181.1">
    <property type="nucleotide sequence ID" value="NZ_WOEY01000017.1"/>
</dbReference>
<keyword evidence="2" id="KW-0805">Transcription regulation</keyword>
<evidence type="ECO:0000256" key="1">
    <source>
        <dbReference type="ARBA" id="ARBA00009437"/>
    </source>
</evidence>
<keyword evidence="3" id="KW-0238">DNA-binding</keyword>
<dbReference type="PANTHER" id="PTHR30537">
    <property type="entry name" value="HTH-TYPE TRANSCRIPTIONAL REGULATOR"/>
    <property type="match status" value="1"/>
</dbReference>
<dbReference type="PROSITE" id="PS50931">
    <property type="entry name" value="HTH_LYSR"/>
    <property type="match status" value="1"/>
</dbReference>
<organism evidence="6 7">
    <name type="scientific">Paraburkholderia solitsugae</name>
    <dbReference type="NCBI Taxonomy" id="2675748"/>
    <lineage>
        <taxon>Bacteria</taxon>
        <taxon>Pseudomonadati</taxon>
        <taxon>Pseudomonadota</taxon>
        <taxon>Betaproteobacteria</taxon>
        <taxon>Burkholderiales</taxon>
        <taxon>Burkholderiaceae</taxon>
        <taxon>Paraburkholderia</taxon>
    </lineage>
</organism>
<proteinExistence type="inferred from homology"/>
<dbReference type="Pfam" id="PF03466">
    <property type="entry name" value="LysR_substrate"/>
    <property type="match status" value="1"/>
</dbReference>
<dbReference type="Gene3D" id="3.40.190.290">
    <property type="match status" value="1"/>
</dbReference>
<dbReference type="EMBL" id="WOEY01000017">
    <property type="protein sequence ID" value="NPT40553.1"/>
    <property type="molecule type" value="Genomic_DNA"/>
</dbReference>
<comment type="similarity">
    <text evidence="1">Belongs to the LysR transcriptional regulatory family.</text>
</comment>
<reference evidence="6 7" key="1">
    <citation type="submission" date="2019-11" db="EMBL/GenBank/DDBJ databases">
        <title>Metabolism of dissolved organic matter in forest soils.</title>
        <authorList>
            <person name="Cyle K.T."/>
            <person name="Wilhelm R.C."/>
            <person name="Martinez C.E."/>
        </authorList>
    </citation>
    <scope>NUCLEOTIDE SEQUENCE [LARGE SCALE GENOMIC DNA]</scope>
    <source>
        <strain evidence="6 7">1N</strain>
    </source>
</reference>